<dbReference type="SUPFAM" id="SSF52540">
    <property type="entry name" value="P-loop containing nucleoside triphosphate hydrolases"/>
    <property type="match status" value="2"/>
</dbReference>
<dbReference type="InterPro" id="IPR053137">
    <property type="entry name" value="NLR-like"/>
</dbReference>
<dbReference type="Gene3D" id="1.25.40.10">
    <property type="entry name" value="Tetratricopeptide repeat domain"/>
    <property type="match status" value="3"/>
</dbReference>
<organism evidence="4 5">
    <name type="scientific">Paractinoplanes tereljensis</name>
    <dbReference type="NCBI Taxonomy" id="571912"/>
    <lineage>
        <taxon>Bacteria</taxon>
        <taxon>Bacillati</taxon>
        <taxon>Actinomycetota</taxon>
        <taxon>Actinomycetes</taxon>
        <taxon>Micromonosporales</taxon>
        <taxon>Micromonosporaceae</taxon>
        <taxon>Paractinoplanes</taxon>
    </lineage>
</organism>
<evidence type="ECO:0000259" key="2">
    <source>
        <dbReference type="Pfam" id="PF01656"/>
    </source>
</evidence>
<dbReference type="InterPro" id="IPR027417">
    <property type="entry name" value="P-loop_NTPase"/>
</dbReference>
<dbReference type="GO" id="GO:0043531">
    <property type="term" value="F:ADP binding"/>
    <property type="evidence" value="ECO:0007669"/>
    <property type="project" value="InterPro"/>
</dbReference>
<evidence type="ECO:0000259" key="3">
    <source>
        <dbReference type="Pfam" id="PF13676"/>
    </source>
</evidence>
<comment type="caution">
    <text evidence="4">The sequence shown here is derived from an EMBL/GenBank/DDBJ whole genome shotgun (WGS) entry which is preliminary data.</text>
</comment>
<dbReference type="NCBIfam" id="NF040586">
    <property type="entry name" value="FxSxx_TPR"/>
    <property type="match status" value="1"/>
</dbReference>
<proteinExistence type="predicted"/>
<dbReference type="InterPro" id="IPR002586">
    <property type="entry name" value="CobQ/CobB/MinD/ParA_Nub-bd_dom"/>
</dbReference>
<dbReference type="Gene3D" id="3.40.50.10140">
    <property type="entry name" value="Toll/interleukin-1 receptor homology (TIR) domain"/>
    <property type="match status" value="1"/>
</dbReference>
<evidence type="ECO:0000313" key="5">
    <source>
        <dbReference type="Proteomes" id="UP000623608"/>
    </source>
</evidence>
<dbReference type="GO" id="GO:0007165">
    <property type="term" value="P:signal transduction"/>
    <property type="evidence" value="ECO:0007669"/>
    <property type="project" value="InterPro"/>
</dbReference>
<dbReference type="InterPro" id="IPR035897">
    <property type="entry name" value="Toll_tir_struct_dom_sf"/>
</dbReference>
<dbReference type="EMBL" id="BOMY01000044">
    <property type="protein sequence ID" value="GIF24307.1"/>
    <property type="molecule type" value="Genomic_DNA"/>
</dbReference>
<reference evidence="4" key="1">
    <citation type="submission" date="2021-01" db="EMBL/GenBank/DDBJ databases">
        <title>Whole genome shotgun sequence of Actinoplanes tereljensis NBRC 105297.</title>
        <authorList>
            <person name="Komaki H."/>
            <person name="Tamura T."/>
        </authorList>
    </citation>
    <scope>NUCLEOTIDE SEQUENCE</scope>
    <source>
        <strain evidence="4">NBRC 105297</strain>
    </source>
</reference>
<dbReference type="PANTHER" id="PTHR46082:SF6">
    <property type="entry name" value="AAA+ ATPASE DOMAIN-CONTAINING PROTEIN-RELATED"/>
    <property type="match status" value="1"/>
</dbReference>
<dbReference type="NCBIfam" id="NF047398">
    <property type="entry name" value="AAA_KGGVGR"/>
    <property type="match status" value="1"/>
</dbReference>
<evidence type="ECO:0000313" key="4">
    <source>
        <dbReference type="EMBL" id="GIF24307.1"/>
    </source>
</evidence>
<dbReference type="PANTHER" id="PTHR46082">
    <property type="entry name" value="ATP/GTP-BINDING PROTEIN-RELATED"/>
    <property type="match status" value="1"/>
</dbReference>
<feature type="domain" description="TIR" evidence="3">
    <location>
        <begin position="338"/>
        <end position="455"/>
    </location>
</feature>
<gene>
    <name evidence="4" type="ORF">Ate02nite_70370</name>
</gene>
<dbReference type="Gene3D" id="3.40.50.300">
    <property type="entry name" value="P-loop containing nucleotide triphosphate hydrolases"/>
    <property type="match status" value="2"/>
</dbReference>
<dbReference type="SUPFAM" id="SSF52200">
    <property type="entry name" value="Toll/Interleukin receptor TIR domain"/>
    <property type="match status" value="1"/>
</dbReference>
<dbReference type="Pfam" id="PF13374">
    <property type="entry name" value="TPR_10"/>
    <property type="match status" value="2"/>
</dbReference>
<feature type="domain" description="NB-ARC" evidence="1">
    <location>
        <begin position="524"/>
        <end position="662"/>
    </location>
</feature>
<dbReference type="Pfam" id="PF13676">
    <property type="entry name" value="TIR_2"/>
    <property type="match status" value="1"/>
</dbReference>
<dbReference type="Pfam" id="PF01656">
    <property type="entry name" value="CbiA"/>
    <property type="match status" value="1"/>
</dbReference>
<sequence length="1310" mass="145798">MTDAIPNRGQIITFYSFKGGTGRTMALANVAWILAANGKRVLAVDWDLESPGLHSYFRPFLADPKLRHSRGVIDLLRDFATAVVDPHTSADDPHWYRRYADVEREAVSLTARFPGIGTLDLLPAGVQDAAYSQRVSGFDWSNFYQRLNGMEFLSALRDSMHQEYDFILIDSRTGLSDSAGICTIFMPDTVINCFTLNDQSIDGAASVANAIRQQRTENPVRILPVPMRVEAGEQFKLEAGRDHARHRFSGHLDLSPDDIDAYWGDVEIPYKPFFAYEEILAVFGERSRQEYSLLSSFERLAGRLTNGEVTEIPALDERERRRRLAQFERQKLVLGNDVLISYASVNRVWTDWIAGELDSAGLRVTLREIDLGGPVHGSDPALESWLDPAARVLVLLSRDYVESPNAASLWRTIIEKEPSGSMLVPIRLDASPLPSPFLARVPEVDLMNLTEDRARQALRAVFDDLPQSDSDRREATQAAIRFPASQPPVWDVPQRNATFTGRGQLLEVLRDRLAADVTVVTPQALYGLGGVGKTQVALEYAHRFAANYDIVWWISAERPSDVRQSMADLAQLLDLPNAENVGEAWKGVLDALRRGIPYRRWLLIFDNVDDPAEIEPYLPQGPGHVLLTSRNLTWGGHATTVEVGLFSRPESVALLHRRVPTMSDEEAESLAERLGDLPLAVEQAGAWLAATAMSVRTYQGLLDTQLPQMLSGSPPTGYERPVAATWRLSLERIREHMPAAAKLLEICAFFAAEPIPTSFFYNERFIDILLPLDPLLSEPLMQGRLIQEIGRYALARLDTGQSTIQLHRLVQAVIQDGLPPAEREINRQHVHEVLGALNPKDPDRPTHWPTYRRLHQHLERSGALGSATQSVRQLVIDTVRYLWKAGDYQSSQELGDAALNSWRLTHGEPDDVTTLSLRLHLANTTRSLARYEDAYAADTDVHQQLTELLGPNIPYTIMAVSSLAADLRVQGRYAEARDLSEQALDRSRRVLGDEHLRTTHAMNNLALSLSLVGDLTAAAELDQECYQIRRRVFGERHPVTLQAMAAVGRDLRDLGHFDEARDVLAHALEIATEDLGESHPESLRLARTLAVTLRKAGSLTAAHALTAQTLIRHERKLGPSHLETLACRNDLACDQSALNNHVEARETGEAALSGYRDKVGEDHPFTLSCENNVAIFLRRLGEYSAALPLAERVVERFTATLGPDHPYTLACRINLANVMYDLNDHGGALAVNRGLREPINEALGQNHPDTLAAENNLAISLRTLGETAQADEMTRSILVRSHRVLGPDHPNSVAVRTRTRLNCDIDPAQP</sequence>
<dbReference type="PRINTS" id="PR00364">
    <property type="entry name" value="DISEASERSIST"/>
</dbReference>
<dbReference type="InterPro" id="IPR011990">
    <property type="entry name" value="TPR-like_helical_dom_sf"/>
</dbReference>
<dbReference type="InterPro" id="IPR002182">
    <property type="entry name" value="NB-ARC"/>
</dbReference>
<dbReference type="SUPFAM" id="SSF48452">
    <property type="entry name" value="TPR-like"/>
    <property type="match status" value="3"/>
</dbReference>
<evidence type="ECO:0008006" key="6">
    <source>
        <dbReference type="Google" id="ProtNLM"/>
    </source>
</evidence>
<accession>A0A919TXW9</accession>
<protein>
    <recommendedName>
        <fullName evidence="6">ATP/GTP-binding protein</fullName>
    </recommendedName>
</protein>
<evidence type="ECO:0000259" key="1">
    <source>
        <dbReference type="Pfam" id="PF00931"/>
    </source>
</evidence>
<dbReference type="RefSeq" id="WP_203812171.1">
    <property type="nucleotide sequence ID" value="NZ_BOMY01000044.1"/>
</dbReference>
<dbReference type="InterPro" id="IPR000157">
    <property type="entry name" value="TIR_dom"/>
</dbReference>
<dbReference type="Proteomes" id="UP000623608">
    <property type="component" value="Unassembled WGS sequence"/>
</dbReference>
<feature type="domain" description="CobQ/CobB/MinD/ParA nucleotide binding" evidence="2">
    <location>
        <begin position="12"/>
        <end position="54"/>
    </location>
</feature>
<keyword evidence="5" id="KW-1185">Reference proteome</keyword>
<dbReference type="Pfam" id="PF13424">
    <property type="entry name" value="TPR_12"/>
    <property type="match status" value="3"/>
</dbReference>
<name>A0A919TXW9_9ACTN</name>
<dbReference type="Pfam" id="PF00931">
    <property type="entry name" value="NB-ARC"/>
    <property type="match status" value="1"/>
</dbReference>